<evidence type="ECO:0008006" key="5">
    <source>
        <dbReference type="Google" id="ProtNLM"/>
    </source>
</evidence>
<dbReference type="SUPFAM" id="SSF56935">
    <property type="entry name" value="Porins"/>
    <property type="match status" value="1"/>
</dbReference>
<dbReference type="Proteomes" id="UP000471435">
    <property type="component" value="Unassembled WGS sequence"/>
</dbReference>
<evidence type="ECO:0000313" key="4">
    <source>
        <dbReference type="Proteomes" id="UP000471435"/>
    </source>
</evidence>
<feature type="coiled-coil region" evidence="1">
    <location>
        <begin position="38"/>
        <end position="72"/>
    </location>
</feature>
<dbReference type="InterPro" id="IPR023614">
    <property type="entry name" value="Porin_dom_sf"/>
</dbReference>
<feature type="signal peptide" evidence="2">
    <location>
        <begin position="1"/>
        <end position="26"/>
    </location>
</feature>
<accession>A0A6I4V076</accession>
<keyword evidence="2" id="KW-0732">Signal</keyword>
<comment type="caution">
    <text evidence="3">The sequence shown here is derived from an EMBL/GenBank/DDBJ whole genome shotgun (WGS) entry which is preliminary data.</text>
</comment>
<name>A0A6I4V076_9SPHN</name>
<keyword evidence="1" id="KW-0175">Coiled coil</keyword>
<dbReference type="InterPro" id="IPR010870">
    <property type="entry name" value="Porin_O/P"/>
</dbReference>
<dbReference type="Pfam" id="PF07396">
    <property type="entry name" value="Porin_O_P"/>
    <property type="match status" value="1"/>
</dbReference>
<evidence type="ECO:0000256" key="2">
    <source>
        <dbReference type="SAM" id="SignalP"/>
    </source>
</evidence>
<sequence length="466" mass="49162">MYSRNRALGSALAIALGCGWVQPAMAQTANQASVAEELAEMRAQMAAMAERINALEGELAEADAKADFAMAAATDAATAEAEELVNGDGAADKKQPAIAFKGAPEIKGEGGWSFKPRGRLQYDAGFTSVPSSTGRSGGFGSEARRARLGVSGDMPGGFGYKFEVDFAGNDVAVTDALISYEAGDAEITVGQFNNFQSLEELTSSLHTSFIERAAFTDAFGFERRVGASAQFGSGDVLVQAGVFTDNMEDLSNKNWSADGRVVFMPKVGDTQLHLGGSVHYTDLESGSTVRYRQRPLVHFTGDRFVNTGGLAATSEFGLGLEAAAIAGPLHFAAEGFWQEVSRPGALTDPTFFGGYAEVGYFLTSGDTRGYKGGKFDRTKPANPVGEGGAGSVQVNARYDYLDLNDGGILGGKQNGFFLSLVWKPTDYTMLLANYGRLNYDDAAFPAAGGDTSYGVDVVGVRAQVDF</sequence>
<evidence type="ECO:0000313" key="3">
    <source>
        <dbReference type="EMBL" id="MXP47669.1"/>
    </source>
</evidence>
<feature type="chain" id="PRO_5026046588" description="Phosphate-selective porin OprO and OprP" evidence="2">
    <location>
        <begin position="27"/>
        <end position="466"/>
    </location>
</feature>
<dbReference type="AlphaFoldDB" id="A0A6I4V076"/>
<reference evidence="3 4" key="1">
    <citation type="submission" date="2019-12" db="EMBL/GenBank/DDBJ databases">
        <title>Genomic-based taxomic classification of the family Erythrobacteraceae.</title>
        <authorList>
            <person name="Xu L."/>
        </authorList>
    </citation>
    <scope>NUCLEOTIDE SEQUENCE [LARGE SCALE GENOMIC DNA]</scope>
    <source>
        <strain evidence="3 4">SW-109</strain>
    </source>
</reference>
<dbReference type="PROSITE" id="PS51257">
    <property type="entry name" value="PROKAR_LIPOPROTEIN"/>
    <property type="match status" value="1"/>
</dbReference>
<keyword evidence="4" id="KW-1185">Reference proteome</keyword>
<organism evidence="3 4">
    <name type="scientific">Pontixanthobacter luteolus</name>
    <dbReference type="NCBI Taxonomy" id="295089"/>
    <lineage>
        <taxon>Bacteria</taxon>
        <taxon>Pseudomonadati</taxon>
        <taxon>Pseudomonadota</taxon>
        <taxon>Alphaproteobacteria</taxon>
        <taxon>Sphingomonadales</taxon>
        <taxon>Erythrobacteraceae</taxon>
        <taxon>Pontixanthobacter</taxon>
    </lineage>
</organism>
<dbReference type="Gene3D" id="2.40.160.10">
    <property type="entry name" value="Porin"/>
    <property type="match status" value="1"/>
</dbReference>
<gene>
    <name evidence="3" type="ORF">GRI43_09780</name>
</gene>
<proteinExistence type="predicted"/>
<dbReference type="OrthoDB" id="9807854at2"/>
<dbReference type="EMBL" id="WTYP01000002">
    <property type="protein sequence ID" value="MXP47669.1"/>
    <property type="molecule type" value="Genomic_DNA"/>
</dbReference>
<protein>
    <recommendedName>
        <fullName evidence="5">Phosphate-selective porin OprO and OprP</fullName>
    </recommendedName>
</protein>
<evidence type="ECO:0000256" key="1">
    <source>
        <dbReference type="SAM" id="Coils"/>
    </source>
</evidence>